<dbReference type="InterPro" id="IPR036397">
    <property type="entry name" value="RNaseH_sf"/>
</dbReference>
<gene>
    <name evidence="2" type="ORF">Golob_018353</name>
</gene>
<dbReference type="InterPro" id="IPR044730">
    <property type="entry name" value="RNase_H-like_dom_plant"/>
</dbReference>
<accession>A0A7J8MA28</accession>
<dbReference type="Pfam" id="PF13456">
    <property type="entry name" value="RVT_3"/>
    <property type="match status" value="1"/>
</dbReference>
<dbReference type="Proteomes" id="UP000593572">
    <property type="component" value="Unassembled WGS sequence"/>
</dbReference>
<proteinExistence type="predicted"/>
<comment type="caution">
    <text evidence="2">The sequence shown here is derived from an EMBL/GenBank/DDBJ whole genome shotgun (WGS) entry which is preliminary data.</text>
</comment>
<name>A0A7J8MA28_9ROSI</name>
<dbReference type="InterPro" id="IPR002156">
    <property type="entry name" value="RNaseH_domain"/>
</dbReference>
<sequence length="141" mass="16240">MQLDSENAAVEGVICDENRDWIFGYNRYLGKCSIFYAELWGILEVLKLIQRRGHDKLIIQSDNLEVVKDILRSVFTASNLVFIRRIQSILVLENQWCLLYIPIEQNQVADCLAKQALVEKEDLQVFDFPHDGSSFSCNGQV</sequence>
<dbReference type="SUPFAM" id="SSF53098">
    <property type="entry name" value="Ribonuclease H-like"/>
    <property type="match status" value="1"/>
</dbReference>
<dbReference type="InterPro" id="IPR012337">
    <property type="entry name" value="RNaseH-like_sf"/>
</dbReference>
<keyword evidence="3" id="KW-1185">Reference proteome</keyword>
<reference evidence="2 3" key="1">
    <citation type="journal article" date="2019" name="Genome Biol. Evol.">
        <title>Insights into the evolution of the New World diploid cottons (Gossypium, subgenus Houzingenia) based on genome sequencing.</title>
        <authorList>
            <person name="Grover C.E."/>
            <person name="Arick M.A. 2nd"/>
            <person name="Thrash A."/>
            <person name="Conover J.L."/>
            <person name="Sanders W.S."/>
            <person name="Peterson D.G."/>
            <person name="Frelichowski J.E."/>
            <person name="Scheffler J.A."/>
            <person name="Scheffler B.E."/>
            <person name="Wendel J.F."/>
        </authorList>
    </citation>
    <scope>NUCLEOTIDE SEQUENCE [LARGE SCALE GENOMIC DNA]</scope>
    <source>
        <strain evidence="2">157</strain>
        <tissue evidence="2">Leaf</tissue>
    </source>
</reference>
<protein>
    <recommendedName>
        <fullName evidence="1">RNase H type-1 domain-containing protein</fullName>
    </recommendedName>
</protein>
<dbReference type="AlphaFoldDB" id="A0A7J8MA28"/>
<dbReference type="Gene3D" id="3.30.420.10">
    <property type="entry name" value="Ribonuclease H-like superfamily/Ribonuclease H"/>
    <property type="match status" value="1"/>
</dbReference>
<dbReference type="EMBL" id="JABEZX010000007">
    <property type="protein sequence ID" value="MBA0561534.1"/>
    <property type="molecule type" value="Genomic_DNA"/>
</dbReference>
<dbReference type="GO" id="GO:0003676">
    <property type="term" value="F:nucleic acid binding"/>
    <property type="evidence" value="ECO:0007669"/>
    <property type="project" value="InterPro"/>
</dbReference>
<organism evidence="2 3">
    <name type="scientific">Gossypium lobatum</name>
    <dbReference type="NCBI Taxonomy" id="34289"/>
    <lineage>
        <taxon>Eukaryota</taxon>
        <taxon>Viridiplantae</taxon>
        <taxon>Streptophyta</taxon>
        <taxon>Embryophyta</taxon>
        <taxon>Tracheophyta</taxon>
        <taxon>Spermatophyta</taxon>
        <taxon>Magnoliopsida</taxon>
        <taxon>eudicotyledons</taxon>
        <taxon>Gunneridae</taxon>
        <taxon>Pentapetalae</taxon>
        <taxon>rosids</taxon>
        <taxon>malvids</taxon>
        <taxon>Malvales</taxon>
        <taxon>Malvaceae</taxon>
        <taxon>Malvoideae</taxon>
        <taxon>Gossypium</taxon>
    </lineage>
</organism>
<evidence type="ECO:0000313" key="2">
    <source>
        <dbReference type="EMBL" id="MBA0561534.1"/>
    </source>
</evidence>
<dbReference type="GO" id="GO:0004523">
    <property type="term" value="F:RNA-DNA hybrid ribonuclease activity"/>
    <property type="evidence" value="ECO:0007669"/>
    <property type="project" value="InterPro"/>
</dbReference>
<feature type="domain" description="RNase H type-1" evidence="1">
    <location>
        <begin position="4"/>
        <end position="116"/>
    </location>
</feature>
<dbReference type="PANTHER" id="PTHR47723">
    <property type="entry name" value="OS05G0353850 PROTEIN"/>
    <property type="match status" value="1"/>
</dbReference>
<evidence type="ECO:0000313" key="3">
    <source>
        <dbReference type="Proteomes" id="UP000593572"/>
    </source>
</evidence>
<dbReference type="CDD" id="cd06222">
    <property type="entry name" value="RNase_H_like"/>
    <property type="match status" value="1"/>
</dbReference>
<evidence type="ECO:0000259" key="1">
    <source>
        <dbReference type="Pfam" id="PF13456"/>
    </source>
</evidence>
<dbReference type="PANTHER" id="PTHR47723:SF19">
    <property type="entry name" value="POLYNUCLEOTIDYL TRANSFERASE, RIBONUCLEASE H-LIKE SUPERFAMILY PROTEIN"/>
    <property type="match status" value="1"/>
</dbReference>
<dbReference type="InterPro" id="IPR053151">
    <property type="entry name" value="RNase_H-like"/>
</dbReference>